<dbReference type="AlphaFoldDB" id="A0AA88AHJ1"/>
<evidence type="ECO:0000256" key="1">
    <source>
        <dbReference type="ARBA" id="ARBA00004613"/>
    </source>
</evidence>
<keyword evidence="6" id="KW-0326">Glycosidase</keyword>
<keyword evidence="10" id="KW-1185">Reference proteome</keyword>
<dbReference type="InterPro" id="IPR036962">
    <property type="entry name" value="Glyco_hydro_3_N_sf"/>
</dbReference>
<dbReference type="Proteomes" id="UP001187192">
    <property type="component" value="Unassembled WGS sequence"/>
</dbReference>
<keyword evidence="2" id="KW-0964">Secreted</keyword>
<keyword evidence="4" id="KW-0378">Hydrolase</keyword>
<feature type="chain" id="PRO_5041688259" description="Fibronectin type III-like domain-containing protein" evidence="7">
    <location>
        <begin position="30"/>
        <end position="786"/>
    </location>
</feature>
<dbReference type="InterPro" id="IPR036881">
    <property type="entry name" value="Glyco_hydro_3_C_sf"/>
</dbReference>
<evidence type="ECO:0000256" key="4">
    <source>
        <dbReference type="ARBA" id="ARBA00022801"/>
    </source>
</evidence>
<dbReference type="PRINTS" id="PR00133">
    <property type="entry name" value="GLHYDRLASE3"/>
</dbReference>
<dbReference type="FunFam" id="2.60.40.10:FF:001463">
    <property type="entry name" value="Probable beta-D-xylosidase 2"/>
    <property type="match status" value="1"/>
</dbReference>
<dbReference type="EMBL" id="BTGU01000041">
    <property type="protein sequence ID" value="GMN52325.1"/>
    <property type="molecule type" value="Genomic_DNA"/>
</dbReference>
<dbReference type="GO" id="GO:0046556">
    <property type="term" value="F:alpha-L-arabinofuranosidase activity"/>
    <property type="evidence" value="ECO:0007669"/>
    <property type="project" value="TreeGrafter"/>
</dbReference>
<dbReference type="SMART" id="SM01217">
    <property type="entry name" value="Fn3_like"/>
    <property type="match status" value="1"/>
</dbReference>
<dbReference type="InterPro" id="IPR044993">
    <property type="entry name" value="BXL"/>
</dbReference>
<dbReference type="GO" id="GO:0005576">
    <property type="term" value="C:extracellular region"/>
    <property type="evidence" value="ECO:0007669"/>
    <property type="project" value="UniProtKB-SubCell"/>
</dbReference>
<dbReference type="SUPFAM" id="SSF51445">
    <property type="entry name" value="(Trans)glycosidases"/>
    <property type="match status" value="1"/>
</dbReference>
<accession>A0AA88AHJ1</accession>
<gene>
    <name evidence="9" type="ORF">TIFTF001_021465</name>
</gene>
<dbReference type="GO" id="GO:0009044">
    <property type="term" value="F:xylan 1,4-beta-xylosidase activity"/>
    <property type="evidence" value="ECO:0007669"/>
    <property type="project" value="InterPro"/>
</dbReference>
<dbReference type="PANTHER" id="PTHR42721:SF45">
    <property type="entry name" value="BETA-D-XYLOSIDASE 2-RELATED"/>
    <property type="match status" value="1"/>
</dbReference>
<dbReference type="Pfam" id="PF01915">
    <property type="entry name" value="Glyco_hydro_3_C"/>
    <property type="match status" value="1"/>
</dbReference>
<evidence type="ECO:0000313" key="10">
    <source>
        <dbReference type="Proteomes" id="UP001187192"/>
    </source>
</evidence>
<dbReference type="GO" id="GO:0031222">
    <property type="term" value="P:arabinan catabolic process"/>
    <property type="evidence" value="ECO:0007669"/>
    <property type="project" value="TreeGrafter"/>
</dbReference>
<dbReference type="InterPro" id="IPR013783">
    <property type="entry name" value="Ig-like_fold"/>
</dbReference>
<reference evidence="9" key="1">
    <citation type="submission" date="2023-07" db="EMBL/GenBank/DDBJ databases">
        <title>draft genome sequence of fig (Ficus carica).</title>
        <authorList>
            <person name="Takahashi T."/>
            <person name="Nishimura K."/>
        </authorList>
    </citation>
    <scope>NUCLEOTIDE SEQUENCE</scope>
</reference>
<evidence type="ECO:0000256" key="6">
    <source>
        <dbReference type="ARBA" id="ARBA00023295"/>
    </source>
</evidence>
<organism evidence="9 10">
    <name type="scientific">Ficus carica</name>
    <name type="common">Common fig</name>
    <dbReference type="NCBI Taxonomy" id="3494"/>
    <lineage>
        <taxon>Eukaryota</taxon>
        <taxon>Viridiplantae</taxon>
        <taxon>Streptophyta</taxon>
        <taxon>Embryophyta</taxon>
        <taxon>Tracheophyta</taxon>
        <taxon>Spermatophyta</taxon>
        <taxon>Magnoliopsida</taxon>
        <taxon>eudicotyledons</taxon>
        <taxon>Gunneridae</taxon>
        <taxon>Pentapetalae</taxon>
        <taxon>rosids</taxon>
        <taxon>fabids</taxon>
        <taxon>Rosales</taxon>
        <taxon>Moraceae</taxon>
        <taxon>Ficeae</taxon>
        <taxon>Ficus</taxon>
    </lineage>
</organism>
<dbReference type="Gene3D" id="2.60.40.10">
    <property type="entry name" value="Immunoglobulins"/>
    <property type="match status" value="1"/>
</dbReference>
<evidence type="ECO:0000259" key="8">
    <source>
        <dbReference type="SMART" id="SM01217"/>
    </source>
</evidence>
<dbReference type="InterPro" id="IPR001764">
    <property type="entry name" value="Glyco_hydro_3_N"/>
</dbReference>
<dbReference type="Pfam" id="PF14310">
    <property type="entry name" value="Fn3-like"/>
    <property type="match status" value="1"/>
</dbReference>
<evidence type="ECO:0000256" key="2">
    <source>
        <dbReference type="ARBA" id="ARBA00022525"/>
    </source>
</evidence>
<feature type="domain" description="Fibronectin type III-like" evidence="8">
    <location>
        <begin position="700"/>
        <end position="771"/>
    </location>
</feature>
<dbReference type="InterPro" id="IPR026891">
    <property type="entry name" value="Fn3-like"/>
</dbReference>
<name>A0AA88AHJ1_FICCA</name>
<dbReference type="SUPFAM" id="SSF52279">
    <property type="entry name" value="Beta-D-glucan exohydrolase, C-terminal domain"/>
    <property type="match status" value="1"/>
</dbReference>
<proteinExistence type="predicted"/>
<dbReference type="FunFam" id="3.40.50.1700:FF:000001">
    <property type="entry name" value="probable beta-D-xylosidase 2"/>
    <property type="match status" value="1"/>
</dbReference>
<evidence type="ECO:0000256" key="7">
    <source>
        <dbReference type="SAM" id="SignalP"/>
    </source>
</evidence>
<protein>
    <recommendedName>
        <fullName evidence="8">Fibronectin type III-like domain-containing protein</fullName>
    </recommendedName>
</protein>
<keyword evidence="5" id="KW-0325">Glycoprotein</keyword>
<dbReference type="InterPro" id="IPR002772">
    <property type="entry name" value="Glyco_hydro_3_C"/>
</dbReference>
<evidence type="ECO:0000313" key="9">
    <source>
        <dbReference type="EMBL" id="GMN52325.1"/>
    </source>
</evidence>
<dbReference type="Gene3D" id="3.40.50.1700">
    <property type="entry name" value="Glycoside hydrolase family 3 C-terminal domain"/>
    <property type="match status" value="1"/>
</dbReference>
<comment type="subcellular location">
    <subcellularLocation>
        <location evidence="1">Secreted</location>
    </subcellularLocation>
</comment>
<dbReference type="PANTHER" id="PTHR42721">
    <property type="entry name" value="SUGAR HYDROLASE-RELATED"/>
    <property type="match status" value="1"/>
</dbReference>
<dbReference type="Pfam" id="PF00933">
    <property type="entry name" value="Glyco_hydro_3"/>
    <property type="match status" value="1"/>
</dbReference>
<evidence type="ECO:0000256" key="5">
    <source>
        <dbReference type="ARBA" id="ARBA00023180"/>
    </source>
</evidence>
<sequence>MASISIPSSKTIIFLLLILFLLGVSCCSASREPFACDPNDKTTRGLSFCQTSLPIEERVKDLIGRLTLQEKVRLLVNNASAVPRLGIKEYEWWSEALHGVSNVGPGTKFGGHFPGATSFPQVITTAASFNASLWESIGRVVSDEARAMYNGGVAGLTYWSPNVNILRDPRWGRGQETPGEDPVVVGTYAASYVKGLQGNDRNRLKVAACCKHFTAYDLDDWNGVDRFHFNAKVSKQDIEDTFNVPFRMCVKEGKVASVMCSYNQVNGVPTCADPNLLKKTVRAQWRLDGYIVSDCDSVGVLYDAQHYTSTPEEAAAVAIKAGLDLDCGPFLAVHSENAVKKGLLSEIDISSALSNTLTMQMRLGMFDGEPSAQPYGHLGPKDVCTPAHQELAHEAAVQGIVLLKNHGHSLPLSTHRLRTVAVIGPNSDVNVTMIGNYAGVACAYTTPLQGISRYTRAIHQQGCADVACKDDKLFNAAIDASRHADATVLVMGLDQSIEAESKDRTGLLLPGRQQELVSKVASAAKGPIILVLLSGGPIDVSFAKNDNRIGGLVWAGYPGQAGGAAIADVLFGKHNPGGKLPMTWYPQDYITNLPMTAMDMRSSPSNNYPGRTYRFYEGPVVYPFGYGLSYSKFLLSIASAPTVFSVPVDGHRKTAQNTTTLTSKTTISDKAIRVTHTRCNKLSLGLHVDVKNVGSRDGSHTLLVFSTPPTGHGHWAPHKQLVAFQKVRVAAGSQQRVRISIHVCKYLSVVDRSGIRRVPLGQHNLHIGDARHSVSLQAATFGVIKS</sequence>
<dbReference type="FunFam" id="3.20.20.300:FF:000004">
    <property type="entry name" value="probable beta-D-xylosidase 7"/>
    <property type="match status" value="1"/>
</dbReference>
<feature type="signal peptide" evidence="7">
    <location>
        <begin position="1"/>
        <end position="29"/>
    </location>
</feature>
<comment type="caution">
    <text evidence="9">The sequence shown here is derived from an EMBL/GenBank/DDBJ whole genome shotgun (WGS) entry which is preliminary data.</text>
</comment>
<keyword evidence="3 7" id="KW-0732">Signal</keyword>
<dbReference type="InterPro" id="IPR017853">
    <property type="entry name" value="GH"/>
</dbReference>
<dbReference type="GO" id="GO:0045493">
    <property type="term" value="P:xylan catabolic process"/>
    <property type="evidence" value="ECO:0007669"/>
    <property type="project" value="InterPro"/>
</dbReference>
<dbReference type="Gene3D" id="3.20.20.300">
    <property type="entry name" value="Glycoside hydrolase, family 3, N-terminal domain"/>
    <property type="match status" value="1"/>
</dbReference>
<evidence type="ECO:0000256" key="3">
    <source>
        <dbReference type="ARBA" id="ARBA00022729"/>
    </source>
</evidence>